<feature type="region of interest" description="Disordered" evidence="1">
    <location>
        <begin position="1"/>
        <end position="21"/>
    </location>
</feature>
<accession>A0ABS8GDI3</accession>
<dbReference type="Proteomes" id="UP001139168">
    <property type="component" value="Unassembled WGS sequence"/>
</dbReference>
<dbReference type="RefSeq" id="WP_227889523.1">
    <property type="nucleotide sequence ID" value="NZ_JAJFZQ010000001.1"/>
</dbReference>
<dbReference type="InterPro" id="IPR035451">
    <property type="entry name" value="Ada-like_dom_sf"/>
</dbReference>
<reference evidence="2" key="1">
    <citation type="submission" date="2021-10" db="EMBL/GenBank/DDBJ databases">
        <title>Novel species in genus Arthrobacter.</title>
        <authorList>
            <person name="Liu Y."/>
        </authorList>
    </citation>
    <scope>NUCLEOTIDE SEQUENCE</scope>
    <source>
        <strain evidence="2">Zg-Y786</strain>
    </source>
</reference>
<dbReference type="Gene3D" id="3.40.10.10">
    <property type="entry name" value="DNA Methylphosphotriester Repair Domain"/>
    <property type="match status" value="1"/>
</dbReference>
<dbReference type="SUPFAM" id="SSF57884">
    <property type="entry name" value="Ada DNA repair protein, N-terminal domain (N-Ada 10)"/>
    <property type="match status" value="1"/>
</dbReference>
<protein>
    <submittedName>
        <fullName evidence="2">Uncharacterized protein</fullName>
    </submittedName>
</protein>
<gene>
    <name evidence="2" type="ORF">LJ752_01270</name>
</gene>
<evidence type="ECO:0000313" key="2">
    <source>
        <dbReference type="EMBL" id="MCC3264676.1"/>
    </source>
</evidence>
<comment type="caution">
    <text evidence="2">The sequence shown here is derived from an EMBL/GenBank/DDBJ whole genome shotgun (WGS) entry which is preliminary data.</text>
</comment>
<dbReference type="EMBL" id="JAJFZQ010000001">
    <property type="protein sequence ID" value="MCC3264676.1"/>
    <property type="molecule type" value="Genomic_DNA"/>
</dbReference>
<organism evidence="2 3">
    <name type="scientific">Arthrobacter gengyunqii</name>
    <dbReference type="NCBI Taxonomy" id="2886940"/>
    <lineage>
        <taxon>Bacteria</taxon>
        <taxon>Bacillati</taxon>
        <taxon>Actinomycetota</taxon>
        <taxon>Actinomycetes</taxon>
        <taxon>Micrococcales</taxon>
        <taxon>Micrococcaceae</taxon>
        <taxon>Arthrobacter</taxon>
    </lineage>
</organism>
<evidence type="ECO:0000256" key="1">
    <source>
        <dbReference type="SAM" id="MobiDB-lite"/>
    </source>
</evidence>
<proteinExistence type="predicted"/>
<evidence type="ECO:0000313" key="3">
    <source>
        <dbReference type="Proteomes" id="UP001139168"/>
    </source>
</evidence>
<keyword evidence="3" id="KW-1185">Reference proteome</keyword>
<sequence>MTGKTNEQHEQARTEGSDTANDARRRTFQRLCSDYEEYFDSISDLLEELVPHVEQLDGSAQEVSRLFGSSNVDFSNNDRLAIATFFRDNLTRTVSLREMINILFDKHFDTAWGQFLINALHKHVTYSPKLPILTNSLITSIIGGFEVALAKTTTEYYRASPNALLATPKDRQKEFSLQDLKQLGSIEEAVEAAIASRVDDLLFGSLAGWRRFYKDKMNIDFSELSIDWATTDEIFQRRHIIVHNGGRASTRYINSTGRTDITKDELIASDDRYVRMALDHLFVLGYLVTAAAWEKFTDSPGESCDDVQRMGYVLLTRRRWQAAKRISSFGVDHATDSLTAHMCQVNAWIAEKGMKGLGSIEKAVRAWDVSALSKDFQLAKYCLLDDLDKAFDMLPPMLEANTIGGESLLEWPLLEGVRADARFLSLKEYVKRTLDDEVQHVYQLPGGHVYHLPSCQRRGAGAERVVMTAAVDSGARPCKSCHPKEKAA</sequence>
<name>A0ABS8GDI3_9MICC</name>